<reference evidence="4" key="1">
    <citation type="submission" date="2015-07" db="EMBL/GenBank/DDBJ databases">
        <title>Discovery of a poly(ethylene terephthalate assimilation.</title>
        <authorList>
            <person name="Yoshida S."/>
            <person name="Hiraga K."/>
            <person name="Takehana T."/>
            <person name="Taniguchi I."/>
            <person name="Yamaji H."/>
            <person name="Maeda Y."/>
            <person name="Toyohara K."/>
            <person name="Miyamoto K."/>
            <person name="Kimura Y."/>
            <person name="Oda K."/>
        </authorList>
    </citation>
    <scope>NUCLEOTIDE SEQUENCE [LARGE SCALE GENOMIC DNA]</scope>
    <source>
        <strain evidence="4">NBRC 110686 / TISTR 2288 / 201-F6</strain>
    </source>
</reference>
<dbReference type="GO" id="GO:0004016">
    <property type="term" value="F:adenylate cyclase activity"/>
    <property type="evidence" value="ECO:0007669"/>
    <property type="project" value="UniProtKB-EC"/>
</dbReference>
<dbReference type="InterPro" id="IPR001054">
    <property type="entry name" value="A/G_cyclase"/>
</dbReference>
<keyword evidence="4" id="KW-1185">Reference proteome</keyword>
<dbReference type="InterPro" id="IPR050697">
    <property type="entry name" value="Adenylyl/Guanylyl_Cyclase_3/4"/>
</dbReference>
<evidence type="ECO:0000313" key="3">
    <source>
        <dbReference type="EMBL" id="GAP34602.1"/>
    </source>
</evidence>
<dbReference type="AlphaFoldDB" id="A0A0K8NW28"/>
<dbReference type="Proteomes" id="UP000037660">
    <property type="component" value="Unassembled WGS sequence"/>
</dbReference>
<organism evidence="3 4">
    <name type="scientific">Piscinibacter sakaiensis</name>
    <name type="common">Ideonella sakaiensis</name>
    <dbReference type="NCBI Taxonomy" id="1547922"/>
    <lineage>
        <taxon>Bacteria</taxon>
        <taxon>Pseudomonadati</taxon>
        <taxon>Pseudomonadota</taxon>
        <taxon>Betaproteobacteria</taxon>
        <taxon>Burkholderiales</taxon>
        <taxon>Sphaerotilaceae</taxon>
        <taxon>Piscinibacter</taxon>
    </lineage>
</organism>
<dbReference type="EC" id="4.6.1.1" evidence="3"/>
<dbReference type="Pfam" id="PF00211">
    <property type="entry name" value="Guanylate_cyc"/>
    <property type="match status" value="1"/>
</dbReference>
<feature type="domain" description="FHA" evidence="1">
    <location>
        <begin position="209"/>
        <end position="257"/>
    </location>
</feature>
<proteinExistence type="predicted"/>
<feature type="domain" description="Guanylate cyclase" evidence="2">
    <location>
        <begin position="8"/>
        <end position="120"/>
    </location>
</feature>
<dbReference type="GO" id="GO:0035556">
    <property type="term" value="P:intracellular signal transduction"/>
    <property type="evidence" value="ECO:0007669"/>
    <property type="project" value="InterPro"/>
</dbReference>
<dbReference type="RefSeq" id="WP_054018724.1">
    <property type="nucleotide sequence ID" value="NZ_BBYR01000008.1"/>
</dbReference>
<accession>A0A0K8NW28</accession>
<dbReference type="GO" id="GO:0006171">
    <property type="term" value="P:cAMP biosynthetic process"/>
    <property type="evidence" value="ECO:0007669"/>
    <property type="project" value="TreeGrafter"/>
</dbReference>
<dbReference type="PANTHER" id="PTHR43081">
    <property type="entry name" value="ADENYLATE CYCLASE, TERMINAL-DIFFERENTIATION SPECIFIC-RELATED"/>
    <property type="match status" value="1"/>
</dbReference>
<dbReference type="Gene3D" id="2.60.200.20">
    <property type="match status" value="1"/>
</dbReference>
<sequence length="314" mass="33920">MTPLLECTVLFADLRGSTGLFERMGNARAGRLVVDHVQGLCDDVEACGGRVVKTLGDGLMARFARTAEALAAVDRMRDRQLPDFGDRPDLKLQIALARGEVVELGGDCFGDAVNVAARLLDHTGDNELLATGEVIASLGGDAGRRFRSLGPLRLRGRAESVVVYLMTPGQGPDFAVTAFDLAERAPDPDGLRLSFLDVSRVFGPHTLPVVLGRSTQATYCVEDSRVSRLHARIEWQGGAFQLIDLSYNGSYVRFGRDGQIVTLRRSHCTLHGSGTIGLGTPPSDPFAPCLHFEVLRFNETQPLPLARRGNEPPG</sequence>
<dbReference type="InterPro" id="IPR000253">
    <property type="entry name" value="FHA_dom"/>
</dbReference>
<dbReference type="SMART" id="SM00240">
    <property type="entry name" value="FHA"/>
    <property type="match status" value="1"/>
</dbReference>
<reference evidence="3 4" key="2">
    <citation type="journal article" date="2016" name="Science">
        <title>A bacterium that degrades and assimilates poly(ethylene terephthalate).</title>
        <authorList>
            <person name="Yoshida S."/>
            <person name="Hiraga K."/>
            <person name="Takehana T."/>
            <person name="Taniguchi I."/>
            <person name="Yamaji H."/>
            <person name="Maeda Y."/>
            <person name="Toyohara K."/>
            <person name="Miyamoto K."/>
            <person name="Kimura Y."/>
            <person name="Oda K."/>
        </authorList>
    </citation>
    <scope>NUCLEOTIDE SEQUENCE [LARGE SCALE GENOMIC DNA]</scope>
    <source>
        <strain evidence="4">NBRC 110686 / TISTR 2288 / 201-F6</strain>
    </source>
</reference>
<protein>
    <submittedName>
        <fullName evidence="3">Adenylate cyclase</fullName>
        <ecNumber evidence="3">4.6.1.1</ecNumber>
    </submittedName>
</protein>
<dbReference type="CDD" id="cd07302">
    <property type="entry name" value="CHD"/>
    <property type="match status" value="1"/>
</dbReference>
<evidence type="ECO:0000259" key="1">
    <source>
        <dbReference type="PROSITE" id="PS50006"/>
    </source>
</evidence>
<dbReference type="InterPro" id="IPR008984">
    <property type="entry name" value="SMAD_FHA_dom_sf"/>
</dbReference>
<dbReference type="PROSITE" id="PS50125">
    <property type="entry name" value="GUANYLATE_CYCLASE_2"/>
    <property type="match status" value="1"/>
</dbReference>
<dbReference type="InterPro" id="IPR029787">
    <property type="entry name" value="Nucleotide_cyclase"/>
</dbReference>
<dbReference type="STRING" id="1547922.ISF6_5071"/>
<dbReference type="OrthoDB" id="9801841at2"/>
<gene>
    <name evidence="3" type="ORF">ISF6_5071</name>
</gene>
<dbReference type="Pfam" id="PF00498">
    <property type="entry name" value="FHA"/>
    <property type="match status" value="1"/>
</dbReference>
<comment type="caution">
    <text evidence="3">The sequence shown here is derived from an EMBL/GenBank/DDBJ whole genome shotgun (WGS) entry which is preliminary data.</text>
</comment>
<dbReference type="PANTHER" id="PTHR43081:SF19">
    <property type="entry name" value="PH-SENSITIVE ADENYLATE CYCLASE RV1264"/>
    <property type="match status" value="1"/>
</dbReference>
<dbReference type="SUPFAM" id="SSF55073">
    <property type="entry name" value="Nucleotide cyclase"/>
    <property type="match status" value="1"/>
</dbReference>
<dbReference type="EMBL" id="BBYR01000008">
    <property type="protein sequence ID" value="GAP34602.1"/>
    <property type="molecule type" value="Genomic_DNA"/>
</dbReference>
<dbReference type="PROSITE" id="PS50006">
    <property type="entry name" value="FHA_DOMAIN"/>
    <property type="match status" value="1"/>
</dbReference>
<dbReference type="CDD" id="cd00060">
    <property type="entry name" value="FHA"/>
    <property type="match status" value="1"/>
</dbReference>
<evidence type="ECO:0000313" key="4">
    <source>
        <dbReference type="Proteomes" id="UP000037660"/>
    </source>
</evidence>
<dbReference type="Gene3D" id="3.30.70.1230">
    <property type="entry name" value="Nucleotide cyclase"/>
    <property type="match status" value="1"/>
</dbReference>
<keyword evidence="3" id="KW-0456">Lyase</keyword>
<name>A0A0K8NW28_PISS1</name>
<evidence type="ECO:0000259" key="2">
    <source>
        <dbReference type="PROSITE" id="PS50125"/>
    </source>
</evidence>
<dbReference type="SUPFAM" id="SSF49879">
    <property type="entry name" value="SMAD/FHA domain"/>
    <property type="match status" value="1"/>
</dbReference>